<organism evidence="2 3">
    <name type="scientific">Marchantia polymorpha</name>
    <name type="common">Common liverwort</name>
    <name type="synonym">Marchantia aquatica</name>
    <dbReference type="NCBI Taxonomy" id="3197"/>
    <lineage>
        <taxon>Eukaryota</taxon>
        <taxon>Viridiplantae</taxon>
        <taxon>Streptophyta</taxon>
        <taxon>Embryophyta</taxon>
        <taxon>Marchantiophyta</taxon>
        <taxon>Marchantiopsida</taxon>
        <taxon>Marchantiidae</taxon>
        <taxon>Marchantiales</taxon>
        <taxon>Marchantiaceae</taxon>
        <taxon>Marchantia</taxon>
    </lineage>
</organism>
<feature type="region of interest" description="Disordered" evidence="1">
    <location>
        <begin position="22"/>
        <end position="79"/>
    </location>
</feature>
<name>A0A2R6WHM4_MARPO</name>
<dbReference type="Proteomes" id="UP000244005">
    <property type="component" value="Unassembled WGS sequence"/>
</dbReference>
<protein>
    <submittedName>
        <fullName evidence="2">Uncharacterized protein</fullName>
    </submittedName>
</protein>
<dbReference type="EMBL" id="KZ772762">
    <property type="protein sequence ID" value="PTQ33357.1"/>
    <property type="molecule type" value="Genomic_DNA"/>
</dbReference>
<dbReference type="AlphaFoldDB" id="A0A2R6WHM4"/>
<proteinExistence type="predicted"/>
<evidence type="ECO:0000313" key="2">
    <source>
        <dbReference type="EMBL" id="PTQ33357.1"/>
    </source>
</evidence>
<sequence length="189" mass="20605">MHVHITSKSMCMSHNDTLCIVPGDGDRENADGSSQSRHSNTEKVVGSRPDCDGGTKRERASERATKDRKTERQKEKKKERWIPRFAWPAGSIPCSSSPPVPLDRYYIEEASGCVCTAVERRGFTRLTAGCKWKRKRGLWFLPSCSGTVIRQAASPAARPLVGCGQMLITTGGAGAGEGGKGKLKKRASR</sequence>
<gene>
    <name evidence="2" type="ORF">MARPO_0090s0090</name>
</gene>
<feature type="compositionally biased region" description="Basic and acidic residues" evidence="1">
    <location>
        <begin position="49"/>
        <end position="79"/>
    </location>
</feature>
<reference evidence="3" key="1">
    <citation type="journal article" date="2017" name="Cell">
        <title>Insights into land plant evolution garnered from the Marchantia polymorpha genome.</title>
        <authorList>
            <person name="Bowman J.L."/>
            <person name="Kohchi T."/>
            <person name="Yamato K.T."/>
            <person name="Jenkins J."/>
            <person name="Shu S."/>
            <person name="Ishizaki K."/>
            <person name="Yamaoka S."/>
            <person name="Nishihama R."/>
            <person name="Nakamura Y."/>
            <person name="Berger F."/>
            <person name="Adam C."/>
            <person name="Aki S.S."/>
            <person name="Althoff F."/>
            <person name="Araki T."/>
            <person name="Arteaga-Vazquez M.A."/>
            <person name="Balasubrmanian S."/>
            <person name="Barry K."/>
            <person name="Bauer D."/>
            <person name="Boehm C.R."/>
            <person name="Briginshaw L."/>
            <person name="Caballero-Perez J."/>
            <person name="Catarino B."/>
            <person name="Chen F."/>
            <person name="Chiyoda S."/>
            <person name="Chovatia M."/>
            <person name="Davies K.M."/>
            <person name="Delmans M."/>
            <person name="Demura T."/>
            <person name="Dierschke T."/>
            <person name="Dolan L."/>
            <person name="Dorantes-Acosta A.E."/>
            <person name="Eklund D.M."/>
            <person name="Florent S.N."/>
            <person name="Flores-Sandoval E."/>
            <person name="Fujiyama A."/>
            <person name="Fukuzawa H."/>
            <person name="Galik B."/>
            <person name="Grimanelli D."/>
            <person name="Grimwood J."/>
            <person name="Grossniklaus U."/>
            <person name="Hamada T."/>
            <person name="Haseloff J."/>
            <person name="Hetherington A.J."/>
            <person name="Higo A."/>
            <person name="Hirakawa Y."/>
            <person name="Hundley H.N."/>
            <person name="Ikeda Y."/>
            <person name="Inoue K."/>
            <person name="Inoue S.I."/>
            <person name="Ishida S."/>
            <person name="Jia Q."/>
            <person name="Kakita M."/>
            <person name="Kanazawa T."/>
            <person name="Kawai Y."/>
            <person name="Kawashima T."/>
            <person name="Kennedy M."/>
            <person name="Kinose K."/>
            <person name="Kinoshita T."/>
            <person name="Kohara Y."/>
            <person name="Koide E."/>
            <person name="Komatsu K."/>
            <person name="Kopischke S."/>
            <person name="Kubo M."/>
            <person name="Kyozuka J."/>
            <person name="Lagercrantz U."/>
            <person name="Lin S.S."/>
            <person name="Lindquist E."/>
            <person name="Lipzen A.M."/>
            <person name="Lu C.W."/>
            <person name="De Luna E."/>
            <person name="Martienssen R.A."/>
            <person name="Minamino N."/>
            <person name="Mizutani M."/>
            <person name="Mizutani M."/>
            <person name="Mochizuki N."/>
            <person name="Monte I."/>
            <person name="Mosher R."/>
            <person name="Nagasaki H."/>
            <person name="Nakagami H."/>
            <person name="Naramoto S."/>
            <person name="Nishitani K."/>
            <person name="Ohtani M."/>
            <person name="Okamoto T."/>
            <person name="Okumura M."/>
            <person name="Phillips J."/>
            <person name="Pollak B."/>
            <person name="Reinders A."/>
            <person name="Rovekamp M."/>
            <person name="Sano R."/>
            <person name="Sawa S."/>
            <person name="Schmid M.W."/>
            <person name="Shirakawa M."/>
            <person name="Solano R."/>
            <person name="Spunde A."/>
            <person name="Suetsugu N."/>
            <person name="Sugano S."/>
            <person name="Sugiyama A."/>
            <person name="Sun R."/>
            <person name="Suzuki Y."/>
            <person name="Takenaka M."/>
            <person name="Takezawa D."/>
            <person name="Tomogane H."/>
            <person name="Tsuzuki M."/>
            <person name="Ueda T."/>
            <person name="Umeda M."/>
            <person name="Ward J.M."/>
            <person name="Watanabe Y."/>
            <person name="Yazaki K."/>
            <person name="Yokoyama R."/>
            <person name="Yoshitake Y."/>
            <person name="Yotsui I."/>
            <person name="Zachgo S."/>
            <person name="Schmutz J."/>
        </authorList>
    </citation>
    <scope>NUCLEOTIDE SEQUENCE [LARGE SCALE GENOMIC DNA]</scope>
    <source>
        <strain evidence="3">Tak-1</strain>
    </source>
</reference>
<keyword evidence="3" id="KW-1185">Reference proteome</keyword>
<accession>A0A2R6WHM4</accession>
<dbReference type="Gramene" id="Mp4g21310.1">
    <property type="protein sequence ID" value="Mp4g21310.1.cds1"/>
    <property type="gene ID" value="Mp4g21310"/>
</dbReference>
<evidence type="ECO:0000256" key="1">
    <source>
        <dbReference type="SAM" id="MobiDB-lite"/>
    </source>
</evidence>
<evidence type="ECO:0000313" key="3">
    <source>
        <dbReference type="Proteomes" id="UP000244005"/>
    </source>
</evidence>